<evidence type="ECO:0000313" key="4">
    <source>
        <dbReference type="Proteomes" id="UP001431572"/>
    </source>
</evidence>
<dbReference type="InterPro" id="IPR027417">
    <property type="entry name" value="P-loop_NTPase"/>
</dbReference>
<evidence type="ECO:0000259" key="2">
    <source>
        <dbReference type="Pfam" id="PF20703"/>
    </source>
</evidence>
<dbReference type="Proteomes" id="UP001431572">
    <property type="component" value="Plasmid unnamed3"/>
</dbReference>
<dbReference type="Pfam" id="PF03781">
    <property type="entry name" value="FGE-sulfatase"/>
    <property type="match status" value="1"/>
</dbReference>
<gene>
    <name evidence="3" type="ORF">OZ401_005095</name>
</gene>
<dbReference type="SUPFAM" id="SSF56436">
    <property type="entry name" value="C-type lectin-like"/>
    <property type="match status" value="1"/>
</dbReference>
<feature type="domain" description="Sulfatase-modifying factor enzyme-like" evidence="1">
    <location>
        <begin position="716"/>
        <end position="937"/>
    </location>
</feature>
<dbReference type="PANTHER" id="PTHR23150:SF19">
    <property type="entry name" value="FORMYLGLYCINE-GENERATING ENZYME"/>
    <property type="match status" value="1"/>
</dbReference>
<organism evidence="3 4">
    <name type="scientific">Candidatus Chlorohelix allophototropha</name>
    <dbReference type="NCBI Taxonomy" id="3003348"/>
    <lineage>
        <taxon>Bacteria</taxon>
        <taxon>Bacillati</taxon>
        <taxon>Chloroflexota</taxon>
        <taxon>Chloroflexia</taxon>
        <taxon>Candidatus Chloroheliales</taxon>
        <taxon>Candidatus Chloroheliaceae</taxon>
        <taxon>Candidatus Chlorohelix</taxon>
    </lineage>
</organism>
<dbReference type="EMBL" id="CP128403">
    <property type="protein sequence ID" value="WJW70458.1"/>
    <property type="molecule type" value="Genomic_DNA"/>
</dbReference>
<dbReference type="InterPro" id="IPR042095">
    <property type="entry name" value="SUMF_sf"/>
</dbReference>
<dbReference type="Gene3D" id="3.90.1580.10">
    <property type="entry name" value="paralog of FGE (formylglycine-generating enzyme)"/>
    <property type="match status" value="1"/>
</dbReference>
<dbReference type="InterPro" id="IPR016187">
    <property type="entry name" value="CTDL_fold"/>
</dbReference>
<accession>A0ABY9BB91</accession>
<name>A0ABY9BB91_9CHLR</name>
<dbReference type="RefSeq" id="WP_341472325.1">
    <property type="nucleotide sequence ID" value="NZ_CP128403.1"/>
</dbReference>
<dbReference type="PANTHER" id="PTHR23150">
    <property type="entry name" value="SULFATASE MODIFYING FACTOR 1, 2"/>
    <property type="match status" value="1"/>
</dbReference>
<keyword evidence="3" id="KW-0614">Plasmid</keyword>
<proteinExistence type="predicted"/>
<dbReference type="SUPFAM" id="SSF52540">
    <property type="entry name" value="P-loop containing nucleoside triphosphate hydrolases"/>
    <property type="match status" value="1"/>
</dbReference>
<keyword evidence="4" id="KW-1185">Reference proteome</keyword>
<dbReference type="Pfam" id="PF20703">
    <property type="entry name" value="nSTAND1"/>
    <property type="match status" value="1"/>
</dbReference>
<evidence type="ECO:0000259" key="1">
    <source>
        <dbReference type="Pfam" id="PF03781"/>
    </source>
</evidence>
<evidence type="ECO:0000313" key="3">
    <source>
        <dbReference type="EMBL" id="WJW70458.1"/>
    </source>
</evidence>
<dbReference type="InterPro" id="IPR051043">
    <property type="entry name" value="Sulfatase_Mod_Factor_Kinase"/>
</dbReference>
<geneLocation type="plasmid" evidence="3 4">
    <name>unnamed3</name>
</geneLocation>
<protein>
    <submittedName>
        <fullName evidence="3">SUMF1/EgtB/PvdO family nonheme iron enzyme</fullName>
    </submittedName>
</protein>
<reference evidence="3" key="1">
    <citation type="journal article" date="2024" name="Nature">
        <title>Anoxygenic phototroph of the Chloroflexota uses a type I reaction centre.</title>
        <authorList>
            <person name="Tsuji J.M."/>
            <person name="Shaw N.A."/>
            <person name="Nagashima S."/>
            <person name="Venkiteswaran J.J."/>
            <person name="Schiff S.L."/>
            <person name="Watanabe T."/>
            <person name="Fukui M."/>
            <person name="Hanada S."/>
            <person name="Tank M."/>
            <person name="Neufeld J.D."/>
        </authorList>
    </citation>
    <scope>NUCLEOTIDE SEQUENCE</scope>
    <source>
        <strain evidence="3">L227-S17</strain>
    </source>
</reference>
<dbReference type="InterPro" id="IPR005532">
    <property type="entry name" value="SUMF_dom"/>
</dbReference>
<sequence length="947" mass="107376">MPEKLPPPPLFRVFVSSPGDVPEERQAVLEVLEWLLNRPVFREKLSFRPVAWDKPGAGVPMDARMTPQEAIDAGLPKPSECDIVVVILWSRMGTPFSYKGVDYLSGTHYELLNALNNPQTYPLIYRRTEKKLFDSDDDEGIAQDKKVKSFFKSDLFYDSATGQIRRGVNKYKSPADFKKQFETDLESTVLKLLERQAAQPLSILSPNLAPETQIIATKKWEGSPFPGLRSFKRTDAPIFFGREAETDALVRKVVESRFVAVVGASGSGKSSLVGAGLLPRLETNAIPGSKDWRVVQFTPGKEPFDALFDGINKSFAPLPKDKQAFVEEITRNPATLGKLLNTALESAKAPEWAEVLLFIDQFEELFTLSQKDTIEPFIQMLSELAEHPSMRVLVTIRHDFVHRAIENPILAELLNKGTFYLSAPNPGALLQMIERPAEMATLEFERGLPSLILRDTGSEAGSLALLAYLLDELYKIAMTRGDNRLTYADYEALGKVEGAIGKRAEQVFEKLPGEEAGKTRLLGQVFRELVTVEEVKGQFAATRQRVRHDCFGAEELALVEAFTQARLLVKDETQVEVAHETLFRSWGRLQKWIEEYQDDLILRRQVQNGAADWVWQGKPEAWRWSQERLLMVYAMQERLKWKPNPLEEDFIEPEQERLLRETNLLRTSHLRRDEIGRRLSVIGDTRRGIGVREDGTPEIAWMAVAPGGKLEIEKESFKVAPFYIGQYQITYAQYEAFVKAADGYQNREWWQGFPKDYQLDEPRTKAWNNPRDTISWYQSVAYGRWLNKRYRGWQFPDVGDSQGKLLVVGENAQIRLPTEWEWQWAAQGGAEAREYPWGEEWREGYANTAEAGLNRAVGVGMYPQGAAKCGALDMSGNLWEWCLNKYGKPSEVVVDGSGDSRVLRGGSFNSNVAIASCVFRVNFNPVNDYDYFGFRVVVSSSMRPSEL</sequence>
<dbReference type="Gene3D" id="3.40.50.300">
    <property type="entry name" value="P-loop containing nucleotide triphosphate hydrolases"/>
    <property type="match status" value="1"/>
</dbReference>
<dbReference type="InterPro" id="IPR049052">
    <property type="entry name" value="nSTAND1"/>
</dbReference>
<feature type="domain" description="Novel STAND NTPase 1" evidence="2">
    <location>
        <begin position="224"/>
        <end position="619"/>
    </location>
</feature>